<dbReference type="Pfam" id="PF03766">
    <property type="entry name" value="Remorin_N"/>
    <property type="match status" value="1"/>
</dbReference>
<dbReference type="GeneID" id="105032365"/>
<evidence type="ECO:0000256" key="2">
    <source>
        <dbReference type="SAM" id="Coils"/>
    </source>
</evidence>
<evidence type="ECO:0000259" key="5">
    <source>
        <dbReference type="Pfam" id="PF03766"/>
    </source>
</evidence>
<evidence type="ECO:0000313" key="6">
    <source>
        <dbReference type="Proteomes" id="UP000504607"/>
    </source>
</evidence>
<dbReference type="Proteomes" id="UP000504607">
    <property type="component" value="Unplaced"/>
</dbReference>
<feature type="compositionally biased region" description="Basic and acidic residues" evidence="3">
    <location>
        <begin position="23"/>
        <end position="44"/>
    </location>
</feature>
<feature type="compositionally biased region" description="Basic and acidic residues" evidence="3">
    <location>
        <begin position="1"/>
        <end position="10"/>
    </location>
</feature>
<dbReference type="PANTHER" id="PTHR31775:SF5">
    <property type="entry name" value="REMORIN 1.4"/>
    <property type="match status" value="1"/>
</dbReference>
<name>A0A6I9Q986_ELAGV</name>
<dbReference type="InterPro" id="IPR005516">
    <property type="entry name" value="Remorin_C"/>
</dbReference>
<protein>
    <submittedName>
        <fullName evidence="7">Remorin</fullName>
    </submittedName>
</protein>
<evidence type="ECO:0000256" key="1">
    <source>
        <dbReference type="ARBA" id="ARBA00005711"/>
    </source>
</evidence>
<evidence type="ECO:0000313" key="7">
    <source>
        <dbReference type="RefSeq" id="XP_010905109.1"/>
    </source>
</evidence>
<feature type="coiled-coil region" evidence="2">
    <location>
        <begin position="115"/>
        <end position="146"/>
    </location>
</feature>
<dbReference type="InterPro" id="IPR005518">
    <property type="entry name" value="Remorin_N"/>
</dbReference>
<dbReference type="RefSeq" id="XP_010905109.1">
    <property type="nucleotide sequence ID" value="XM_010906807.2"/>
</dbReference>
<keyword evidence="6" id="KW-1185">Reference proteome</keyword>
<dbReference type="Pfam" id="PF03763">
    <property type="entry name" value="Remorin_C"/>
    <property type="match status" value="1"/>
</dbReference>
<dbReference type="OrthoDB" id="684343at2759"/>
<dbReference type="PANTHER" id="PTHR31775">
    <property type="entry name" value="OS02G0117200 PROTEIN"/>
    <property type="match status" value="1"/>
</dbReference>
<dbReference type="InParanoid" id="A0A6I9Q986"/>
<feature type="domain" description="Remorin N-terminal" evidence="5">
    <location>
        <begin position="24"/>
        <end position="76"/>
    </location>
</feature>
<reference evidence="7" key="1">
    <citation type="submission" date="2025-08" db="UniProtKB">
        <authorList>
            <consortium name="RefSeq"/>
        </authorList>
    </citation>
    <scope>IDENTIFICATION</scope>
</reference>
<feature type="domain" description="Remorin C-terminal" evidence="4">
    <location>
        <begin position="80"/>
        <end position="185"/>
    </location>
</feature>
<gene>
    <name evidence="7" type="primary">LOC105032365</name>
</gene>
<evidence type="ECO:0000256" key="3">
    <source>
        <dbReference type="SAM" id="MobiDB-lite"/>
    </source>
</evidence>
<comment type="similarity">
    <text evidence="1">Belongs to the remorin family.</text>
</comment>
<evidence type="ECO:0000259" key="4">
    <source>
        <dbReference type="Pfam" id="PF03763"/>
    </source>
</evidence>
<accession>A0A6I9Q986</accession>
<feature type="region of interest" description="Disordered" evidence="3">
    <location>
        <begin position="1"/>
        <end position="45"/>
    </location>
</feature>
<sequence length="192" mass="21023">MAGEESKKVTVEGSSETAPLPEPTKDVAEEKAVIPPPSEEKADASKALAVVEKVADVLAEKSTGGSTERDAQLARVETEKRMSLIRAWEENERAKAENKAAKKMSSITAWENSKKAAMEAELKAKEEELEKKKAEYAEQMKNKMAMVHKAAEEKRAFIEAKRGEEILKAEEMAAKYRATGLAPKKLLGCFGA</sequence>
<dbReference type="AlphaFoldDB" id="A0A6I9Q986"/>
<keyword evidence="2" id="KW-0175">Coiled coil</keyword>
<dbReference type="KEGG" id="egu:105032365"/>
<organism evidence="6 7">
    <name type="scientific">Elaeis guineensis var. tenera</name>
    <name type="common">Oil palm</name>
    <dbReference type="NCBI Taxonomy" id="51953"/>
    <lineage>
        <taxon>Eukaryota</taxon>
        <taxon>Viridiplantae</taxon>
        <taxon>Streptophyta</taxon>
        <taxon>Embryophyta</taxon>
        <taxon>Tracheophyta</taxon>
        <taxon>Spermatophyta</taxon>
        <taxon>Magnoliopsida</taxon>
        <taxon>Liliopsida</taxon>
        <taxon>Arecaceae</taxon>
        <taxon>Arecoideae</taxon>
        <taxon>Cocoseae</taxon>
        <taxon>Elaeidinae</taxon>
        <taxon>Elaeis</taxon>
    </lineage>
</organism>
<proteinExistence type="inferred from homology"/>